<reference evidence="3 4" key="1">
    <citation type="submission" date="2019-08" db="EMBL/GenBank/DDBJ databases">
        <title>In-depth cultivation of the pig gut microbiome towards novel bacterial diversity and tailored functional studies.</title>
        <authorList>
            <person name="Wylensek D."/>
            <person name="Hitch T.C.A."/>
            <person name="Clavel T."/>
        </authorList>
    </citation>
    <scope>NUCLEOTIDE SEQUENCE [LARGE SCALE GENOMIC DNA]</scope>
    <source>
        <strain evidence="3 4">SM-530-WT-4B</strain>
    </source>
</reference>
<keyword evidence="1" id="KW-0479">Metal-binding</keyword>
<dbReference type="Gene3D" id="3.40.630.10">
    <property type="entry name" value="Zn peptidases"/>
    <property type="match status" value="2"/>
</dbReference>
<proteinExistence type="predicted"/>
<name>A0A6L5Y8A5_9BACT</name>
<feature type="binding site" evidence="1">
    <location>
        <position position="144"/>
    </location>
    <ligand>
        <name>Mn(2+)</name>
        <dbReference type="ChEBI" id="CHEBI:29035"/>
        <label>2</label>
    </ligand>
</feature>
<dbReference type="GO" id="GO:0046657">
    <property type="term" value="P:folic acid catabolic process"/>
    <property type="evidence" value="ECO:0007669"/>
    <property type="project" value="TreeGrafter"/>
</dbReference>
<organism evidence="3 4">
    <name type="scientific">Pyramidobacter porci</name>
    <dbReference type="NCBI Taxonomy" id="2605789"/>
    <lineage>
        <taxon>Bacteria</taxon>
        <taxon>Thermotogati</taxon>
        <taxon>Synergistota</taxon>
        <taxon>Synergistia</taxon>
        <taxon>Synergistales</taxon>
        <taxon>Dethiosulfovibrionaceae</taxon>
        <taxon>Pyramidobacter</taxon>
    </lineage>
</organism>
<keyword evidence="3" id="KW-0378">Hydrolase</keyword>
<dbReference type="InterPro" id="IPR017439">
    <property type="entry name" value="Amidohydrolase"/>
</dbReference>
<dbReference type="PANTHER" id="PTHR30575">
    <property type="entry name" value="PEPTIDASE M20"/>
    <property type="match status" value="1"/>
</dbReference>
<feature type="binding site" evidence="1">
    <location>
        <position position="204"/>
    </location>
    <ligand>
        <name>Mn(2+)</name>
        <dbReference type="ChEBI" id="CHEBI:29035"/>
        <label>2</label>
    </ligand>
</feature>
<dbReference type="EMBL" id="VUNH01000001">
    <property type="protein sequence ID" value="MST54524.1"/>
    <property type="molecule type" value="Genomic_DNA"/>
</dbReference>
<evidence type="ECO:0000313" key="3">
    <source>
        <dbReference type="EMBL" id="MST54524.1"/>
    </source>
</evidence>
<dbReference type="NCBIfam" id="TIGR01891">
    <property type="entry name" value="amidohydrolases"/>
    <property type="match status" value="1"/>
</dbReference>
<dbReference type="Pfam" id="PF01546">
    <property type="entry name" value="Peptidase_M20"/>
    <property type="match status" value="1"/>
</dbReference>
<dbReference type="RefSeq" id="WP_154527667.1">
    <property type="nucleotide sequence ID" value="NZ_VUNH01000001.1"/>
</dbReference>
<dbReference type="InterPro" id="IPR002933">
    <property type="entry name" value="Peptidase_M20"/>
</dbReference>
<feature type="binding site" evidence="1">
    <location>
        <position position="400"/>
    </location>
    <ligand>
        <name>Mn(2+)</name>
        <dbReference type="ChEBI" id="CHEBI:29035"/>
        <label>2</label>
    </ligand>
</feature>
<dbReference type="InterPro" id="IPR036264">
    <property type="entry name" value="Bact_exopeptidase_dim_dom"/>
</dbReference>
<evidence type="ECO:0000313" key="4">
    <source>
        <dbReference type="Proteomes" id="UP000473699"/>
    </source>
</evidence>
<protein>
    <submittedName>
        <fullName evidence="3">Amidohydrolase</fullName>
    </submittedName>
</protein>
<feature type="binding site" evidence="1">
    <location>
        <position position="146"/>
    </location>
    <ligand>
        <name>Mn(2+)</name>
        <dbReference type="ChEBI" id="CHEBI:29035"/>
        <label>2</label>
    </ligand>
</feature>
<sequence length="428" mass="46592">MTRTTTESNRIQKMIERRRDFHRYPETGWTEFRTTAKVAQIMDRLGYALRFGGDFIRPETAMGRTIDVEAQMRRAVDQGAEPAWVKRTNGTTGLSAELDMGREGPVVAMRFDIDCVDTDEAADEGHLPAREGFRSVNKGWMHACGHDGHTAIGLAVAEYVAEHKDSFKGKIRFLFQPAEEGVRGGYAMTQAGLLDDVDWFIALHLGLGVPTGTVYGGTYGFLCTTKIDVDFTGKGAHAGGEPNQGKNALLAAASAALNLHAIAPHHDGPTRINVGVLQAGEGRNVVPPRAAMKIETRGATDDILKYVYDRAVQVIQGAAAMYDCKVEICKRGEANTADSDRKIVDVICDAAREVEGVTKVFPKQLMSGSDDACWMMKRVQDRGGQATYVGLGATIAAGHHNDHFDFDEACLPIGYEVLCGAIRRLSGR</sequence>
<feature type="binding site" evidence="1">
    <location>
        <position position="180"/>
    </location>
    <ligand>
        <name>Mn(2+)</name>
        <dbReference type="ChEBI" id="CHEBI:29035"/>
        <label>2</label>
    </ligand>
</feature>
<dbReference type="Proteomes" id="UP000473699">
    <property type="component" value="Unassembled WGS sequence"/>
</dbReference>
<evidence type="ECO:0000259" key="2">
    <source>
        <dbReference type="Pfam" id="PF07687"/>
    </source>
</evidence>
<dbReference type="GO" id="GO:0005737">
    <property type="term" value="C:cytoplasm"/>
    <property type="evidence" value="ECO:0007669"/>
    <property type="project" value="TreeGrafter"/>
</dbReference>
<keyword evidence="4" id="KW-1185">Reference proteome</keyword>
<dbReference type="GO" id="GO:0016805">
    <property type="term" value="F:dipeptidase activity"/>
    <property type="evidence" value="ECO:0007669"/>
    <property type="project" value="TreeGrafter"/>
</dbReference>
<dbReference type="GO" id="GO:0046872">
    <property type="term" value="F:metal ion binding"/>
    <property type="evidence" value="ECO:0007669"/>
    <property type="project" value="UniProtKB-KW"/>
</dbReference>
<dbReference type="AlphaFoldDB" id="A0A6L5Y8A5"/>
<dbReference type="InterPro" id="IPR011650">
    <property type="entry name" value="Peptidase_M20_dimer"/>
</dbReference>
<accession>A0A6L5Y8A5</accession>
<keyword evidence="1" id="KW-0464">Manganese</keyword>
<dbReference type="SUPFAM" id="SSF53187">
    <property type="entry name" value="Zn-dependent exopeptidases"/>
    <property type="match status" value="1"/>
</dbReference>
<dbReference type="PANTHER" id="PTHR30575:SF3">
    <property type="entry name" value="PEPTIDASE M20 DIMERISATION DOMAIN-CONTAINING PROTEIN"/>
    <property type="match status" value="1"/>
</dbReference>
<dbReference type="PIRSF" id="PIRSF005962">
    <property type="entry name" value="Pept_M20D_amidohydro"/>
    <property type="match status" value="1"/>
</dbReference>
<dbReference type="Pfam" id="PF07687">
    <property type="entry name" value="M20_dimer"/>
    <property type="match status" value="1"/>
</dbReference>
<comment type="caution">
    <text evidence="3">The sequence shown here is derived from an EMBL/GenBank/DDBJ whole genome shotgun (WGS) entry which is preliminary data.</text>
</comment>
<gene>
    <name evidence="3" type="ORF">FYJ74_00430</name>
</gene>
<dbReference type="GO" id="GO:0071713">
    <property type="term" value="F:para-aminobenzoyl-glutamate hydrolase activity"/>
    <property type="evidence" value="ECO:0007669"/>
    <property type="project" value="TreeGrafter"/>
</dbReference>
<comment type="cofactor">
    <cofactor evidence="1">
        <name>Mn(2+)</name>
        <dbReference type="ChEBI" id="CHEBI:29035"/>
    </cofactor>
    <text evidence="1">The Mn(2+) ion enhances activity.</text>
</comment>
<dbReference type="InterPro" id="IPR052030">
    <property type="entry name" value="Peptidase_M20/M20A_hydrolases"/>
</dbReference>
<dbReference type="SUPFAM" id="SSF55031">
    <property type="entry name" value="Bacterial exopeptidase dimerisation domain"/>
    <property type="match status" value="1"/>
</dbReference>
<feature type="domain" description="Peptidase M20 dimerisation" evidence="2">
    <location>
        <begin position="228"/>
        <end position="315"/>
    </location>
</feature>
<evidence type="ECO:0000256" key="1">
    <source>
        <dbReference type="PIRSR" id="PIRSR005962-1"/>
    </source>
</evidence>